<evidence type="ECO:0000313" key="1">
    <source>
        <dbReference type="EMBL" id="KAJ2805077.1"/>
    </source>
</evidence>
<name>A0ACC1LCA3_9FUNG</name>
<protein>
    <submittedName>
        <fullName evidence="1">ATP-dependent RNA helicase dbp10</fullName>
        <ecNumber evidence="1">3.6.4.13</ecNumber>
    </submittedName>
</protein>
<dbReference type="Proteomes" id="UP001140087">
    <property type="component" value="Unassembled WGS sequence"/>
</dbReference>
<feature type="non-terminal residue" evidence="1">
    <location>
        <position position="464"/>
    </location>
</feature>
<accession>A0ACC1LCA3</accession>
<keyword evidence="1" id="KW-0378">Hydrolase</keyword>
<evidence type="ECO:0000313" key="2">
    <source>
        <dbReference type="Proteomes" id="UP001140087"/>
    </source>
</evidence>
<gene>
    <name evidence="1" type="primary">DBP10</name>
    <name evidence="1" type="ORF">H4R21_001398</name>
</gene>
<proteinExistence type="predicted"/>
<dbReference type="EMBL" id="JANBUN010000283">
    <property type="protein sequence ID" value="KAJ2805077.1"/>
    <property type="molecule type" value="Genomic_DNA"/>
</dbReference>
<organism evidence="1 2">
    <name type="scientific">Coemansia helicoidea</name>
    <dbReference type="NCBI Taxonomy" id="1286919"/>
    <lineage>
        <taxon>Eukaryota</taxon>
        <taxon>Fungi</taxon>
        <taxon>Fungi incertae sedis</taxon>
        <taxon>Zoopagomycota</taxon>
        <taxon>Kickxellomycotina</taxon>
        <taxon>Kickxellomycetes</taxon>
        <taxon>Kickxellales</taxon>
        <taxon>Kickxellaceae</taxon>
        <taxon>Coemansia</taxon>
    </lineage>
</organism>
<keyword evidence="1" id="KW-0067">ATP-binding</keyword>
<comment type="caution">
    <text evidence="1">The sequence shown here is derived from an EMBL/GenBank/DDBJ whole genome shotgun (WGS) entry which is preliminary data.</text>
</comment>
<keyword evidence="1" id="KW-0547">Nucleotide-binding</keyword>
<keyword evidence="1" id="KW-0347">Helicase</keyword>
<keyword evidence="2" id="KW-1185">Reference proteome</keyword>
<sequence length="464" mass="50409">MGKRASAAAAAGGDSDSDAEFDLTSALIPQTGSAPAKPSKAARAAKAARVEDAGSEPSDESEAEEIQRSVEAHNRKKKKSGGFQSMGLHPPLFRAVLSKGFKVPTPIQRKTIPVIMEGRDVVGMARTGSGKTAAFLIPMVHKLRAHSVKVGMRAIVLSPSRELALQTFRVAKDLTKYTDLRAVPIVGGDSMDDQFGIISSNPDIVIATPGRLLHLVVEMSLDLTTVEYIVFDEADRLFELGFAVQLQELLTRLSANRQTLLFSATLPSTLVDFAKAGLQDPELIRLDVESKVSQDLEMSFFTVKKDQKDSALVYLLRDIVGAPVNTDKTIKSQPWRLTGGKPPAKGAGKWRRGKRGAEDDDDDYDEEAAPTGKAVSKGQTIVFVSTKHHVEYLNALLEEAGFAVSHIYGSLDQIARKVQISRFTTGRTQILIVTDVAARGIDIPILENVVNYDFVDSSKVFVHR</sequence>
<reference evidence="1" key="1">
    <citation type="submission" date="2022-07" db="EMBL/GenBank/DDBJ databases">
        <title>Phylogenomic reconstructions and comparative analyses of Kickxellomycotina fungi.</title>
        <authorList>
            <person name="Reynolds N.K."/>
            <person name="Stajich J.E."/>
            <person name="Barry K."/>
            <person name="Grigoriev I.V."/>
            <person name="Crous P."/>
            <person name="Smith M.E."/>
        </authorList>
    </citation>
    <scope>NUCLEOTIDE SEQUENCE</scope>
    <source>
        <strain evidence="1">BCRC 34780</strain>
    </source>
</reference>
<dbReference type="EC" id="3.6.4.13" evidence="1"/>